<evidence type="ECO:0000313" key="2">
    <source>
        <dbReference type="EMBL" id="OGG17537.1"/>
    </source>
</evidence>
<dbReference type="Pfam" id="PF00535">
    <property type="entry name" value="Glycos_transf_2"/>
    <property type="match status" value="1"/>
</dbReference>
<dbReference type="SUPFAM" id="SSF53448">
    <property type="entry name" value="Nucleotide-diphospho-sugar transferases"/>
    <property type="match status" value="1"/>
</dbReference>
<gene>
    <name evidence="2" type="ORF">A3D78_02780</name>
</gene>
<evidence type="ECO:0000313" key="3">
    <source>
        <dbReference type="Proteomes" id="UP000176253"/>
    </source>
</evidence>
<dbReference type="GO" id="GO:0006487">
    <property type="term" value="P:protein N-linked glycosylation"/>
    <property type="evidence" value="ECO:0007669"/>
    <property type="project" value="TreeGrafter"/>
</dbReference>
<dbReference type="STRING" id="1798383.A3D78_02780"/>
<dbReference type="EMBL" id="MFJM01000033">
    <property type="protein sequence ID" value="OGG17537.1"/>
    <property type="molecule type" value="Genomic_DNA"/>
</dbReference>
<dbReference type="PANTHER" id="PTHR10859">
    <property type="entry name" value="GLYCOSYL TRANSFERASE"/>
    <property type="match status" value="1"/>
</dbReference>
<evidence type="ECO:0000259" key="1">
    <source>
        <dbReference type="Pfam" id="PF00535"/>
    </source>
</evidence>
<proteinExistence type="predicted"/>
<accession>A0A1F5ZZT1</accession>
<dbReference type="InterPro" id="IPR029044">
    <property type="entry name" value="Nucleotide-diphossugar_trans"/>
</dbReference>
<dbReference type="AlphaFoldDB" id="A0A1F5ZZT1"/>
<organism evidence="2 3">
    <name type="scientific">Candidatus Gottesmanbacteria bacterium RIFCSPHIGHO2_02_FULL_39_14</name>
    <dbReference type="NCBI Taxonomy" id="1798383"/>
    <lineage>
        <taxon>Bacteria</taxon>
        <taxon>Candidatus Gottesmaniibacteriota</taxon>
    </lineage>
</organism>
<name>A0A1F5ZZT1_9BACT</name>
<dbReference type="InterPro" id="IPR001173">
    <property type="entry name" value="Glyco_trans_2-like"/>
</dbReference>
<dbReference type="Proteomes" id="UP000176253">
    <property type="component" value="Unassembled WGS sequence"/>
</dbReference>
<dbReference type="PANTHER" id="PTHR10859:SF91">
    <property type="entry name" value="DOLICHYL-PHOSPHATE BETA-GLUCOSYLTRANSFERASE"/>
    <property type="match status" value="1"/>
</dbReference>
<comment type="caution">
    <text evidence="2">The sequence shown here is derived from an EMBL/GenBank/DDBJ whole genome shotgun (WGS) entry which is preliminary data.</text>
</comment>
<dbReference type="Gene3D" id="3.90.550.10">
    <property type="entry name" value="Spore Coat Polysaccharide Biosynthesis Protein SpsA, Chain A"/>
    <property type="match status" value="1"/>
</dbReference>
<reference evidence="2 3" key="1">
    <citation type="journal article" date="2016" name="Nat. Commun.">
        <title>Thousands of microbial genomes shed light on interconnected biogeochemical processes in an aquifer system.</title>
        <authorList>
            <person name="Anantharaman K."/>
            <person name="Brown C.T."/>
            <person name="Hug L.A."/>
            <person name="Sharon I."/>
            <person name="Castelle C.J."/>
            <person name="Probst A.J."/>
            <person name="Thomas B.C."/>
            <person name="Singh A."/>
            <person name="Wilkins M.J."/>
            <person name="Karaoz U."/>
            <person name="Brodie E.L."/>
            <person name="Williams K.H."/>
            <person name="Hubbard S.S."/>
            <person name="Banfield J.F."/>
        </authorList>
    </citation>
    <scope>NUCLEOTIDE SEQUENCE [LARGE SCALE GENOMIC DNA]</scope>
</reference>
<protein>
    <recommendedName>
        <fullName evidence="1">Glycosyltransferase 2-like domain-containing protein</fullName>
    </recommendedName>
</protein>
<sequence>MKTISIVIPVYNEEDRLEKTFKVLKAFVVPHGLKLEKIIFVDDGSTDGTKIRIEKFIEESVKIHLISYKQNRGKGHAISAGMKMSISDYTLFLDADMSTDIGEVRKFLPAMRNNVPIIIGTRKNGHSTVVRHQPFIRESMGKVFTFISNVVLNTWVTDFTCGFKAFSRETKDTLFPNLKVKDWGFDAELLFLGRISGFEFKEVPVIWSDDRRSKVKLWKDIPKSMLDLFYIRLSGFMGFYAIETLKPHPAVNFLKVLKSYLF</sequence>
<feature type="domain" description="Glycosyltransferase 2-like" evidence="1">
    <location>
        <begin position="5"/>
        <end position="169"/>
    </location>
</feature>